<name>A0A928VLM2_9CYAN</name>
<dbReference type="Pfam" id="PF00294">
    <property type="entry name" value="PfkB"/>
    <property type="match status" value="1"/>
</dbReference>
<evidence type="ECO:0000313" key="2">
    <source>
        <dbReference type="EMBL" id="MBE9028642.1"/>
    </source>
</evidence>
<sequence length="291" mass="31792">MGNNSTAIFLGRSTIDLTYQLEVFPTEDTKAYSQAFHLQCGGPALNAAITCKLLDGNARLISCFGPSQMAHFARNIVEAQYAVPVEDMMANQDYDFPVSSILVNPANASRTIVNSTPPPKSQTTELTIAPIQNCNLILLDGHNIDSNVQHQIAQAKQQGATIVMDGGSWKPGMEDYLELIDIIICSSRFFWPKCDRQGTITQLHNIGINTVAITNNDRPILLSTNGQTQTIPVPQVDAVDTLGAGDVLHGAFCFYLDRGESIERSLELAAIDASNSCRFLGTHTWQDRANY</sequence>
<dbReference type="Gene3D" id="3.40.1190.20">
    <property type="match status" value="1"/>
</dbReference>
<feature type="domain" description="Carbohydrate kinase PfkB" evidence="1">
    <location>
        <begin position="10"/>
        <end position="274"/>
    </location>
</feature>
<dbReference type="AlphaFoldDB" id="A0A928VLM2"/>
<dbReference type="RefSeq" id="WP_264323467.1">
    <property type="nucleotide sequence ID" value="NZ_JADEXQ010000005.1"/>
</dbReference>
<keyword evidence="3" id="KW-1185">Reference proteome</keyword>
<dbReference type="InterPro" id="IPR052562">
    <property type="entry name" value="Ketohexokinase-related"/>
</dbReference>
<dbReference type="InterPro" id="IPR029056">
    <property type="entry name" value="Ribokinase-like"/>
</dbReference>
<dbReference type="SUPFAM" id="SSF53613">
    <property type="entry name" value="Ribokinase-like"/>
    <property type="match status" value="1"/>
</dbReference>
<comment type="caution">
    <text evidence="2">The sequence shown here is derived from an EMBL/GenBank/DDBJ whole genome shotgun (WGS) entry which is preliminary data.</text>
</comment>
<organism evidence="2 3">
    <name type="scientific">Romeriopsis navalis LEGE 11480</name>
    <dbReference type="NCBI Taxonomy" id="2777977"/>
    <lineage>
        <taxon>Bacteria</taxon>
        <taxon>Bacillati</taxon>
        <taxon>Cyanobacteriota</taxon>
        <taxon>Cyanophyceae</taxon>
        <taxon>Leptolyngbyales</taxon>
        <taxon>Leptolyngbyaceae</taxon>
        <taxon>Romeriopsis</taxon>
        <taxon>Romeriopsis navalis</taxon>
    </lineage>
</organism>
<dbReference type="Proteomes" id="UP000625316">
    <property type="component" value="Unassembled WGS sequence"/>
</dbReference>
<proteinExistence type="predicted"/>
<dbReference type="EMBL" id="JADEXQ010000005">
    <property type="protein sequence ID" value="MBE9028642.1"/>
    <property type="molecule type" value="Genomic_DNA"/>
</dbReference>
<evidence type="ECO:0000259" key="1">
    <source>
        <dbReference type="Pfam" id="PF00294"/>
    </source>
</evidence>
<dbReference type="InterPro" id="IPR011611">
    <property type="entry name" value="PfkB_dom"/>
</dbReference>
<gene>
    <name evidence="2" type="ORF">IQ266_02575</name>
</gene>
<dbReference type="PANTHER" id="PTHR42774">
    <property type="entry name" value="PHOSPHOTRANSFERASE SYSTEM TRANSPORT PROTEIN"/>
    <property type="match status" value="1"/>
</dbReference>
<evidence type="ECO:0000313" key="3">
    <source>
        <dbReference type="Proteomes" id="UP000625316"/>
    </source>
</evidence>
<protein>
    <recommendedName>
        <fullName evidence="1">Carbohydrate kinase PfkB domain-containing protein</fullName>
    </recommendedName>
</protein>
<accession>A0A928VLM2</accession>
<dbReference type="PANTHER" id="PTHR42774:SF3">
    <property type="entry name" value="KETOHEXOKINASE"/>
    <property type="match status" value="1"/>
</dbReference>
<reference evidence="2" key="1">
    <citation type="submission" date="2020-10" db="EMBL/GenBank/DDBJ databases">
        <authorList>
            <person name="Castelo-Branco R."/>
            <person name="Eusebio N."/>
            <person name="Adriana R."/>
            <person name="Vieira A."/>
            <person name="Brugerolle De Fraissinette N."/>
            <person name="Rezende De Castro R."/>
            <person name="Schneider M.P."/>
            <person name="Vasconcelos V."/>
            <person name="Leao P.N."/>
        </authorList>
    </citation>
    <scope>NUCLEOTIDE SEQUENCE</scope>
    <source>
        <strain evidence="2">LEGE 11480</strain>
    </source>
</reference>